<keyword evidence="10" id="KW-1185">Reference proteome</keyword>
<dbReference type="STRING" id="1527.SAMN04489757_13937"/>
<evidence type="ECO:0000256" key="1">
    <source>
        <dbReference type="ARBA" id="ARBA00003041"/>
    </source>
</evidence>
<dbReference type="GO" id="GO:0015031">
    <property type="term" value="P:protein transport"/>
    <property type="evidence" value="ECO:0007669"/>
    <property type="project" value="UniProtKB-KW"/>
</dbReference>
<dbReference type="EMBL" id="FOWD01000039">
    <property type="protein sequence ID" value="SFO55769.1"/>
    <property type="molecule type" value="Genomic_DNA"/>
</dbReference>
<keyword evidence="9" id="KW-0966">Cell projection</keyword>
<evidence type="ECO:0000256" key="6">
    <source>
        <dbReference type="ARBA" id="ARBA00023225"/>
    </source>
</evidence>
<protein>
    <submittedName>
        <fullName evidence="9">Flagellar assembly protein FliH</fullName>
    </submittedName>
</protein>
<dbReference type="OrthoDB" id="9786341at2"/>
<keyword evidence="3" id="KW-0813">Transport</keyword>
<keyword evidence="9" id="KW-0282">Flagellum</keyword>
<accession>A0A1I5I632</accession>
<keyword evidence="5" id="KW-0653">Protein transport</keyword>
<feature type="domain" description="Flagellar assembly protein FliH/Type III secretion system HrpE" evidence="8">
    <location>
        <begin position="131"/>
        <end position="255"/>
    </location>
</feature>
<keyword evidence="7" id="KW-0175">Coiled coil</keyword>
<dbReference type="GO" id="GO:0044781">
    <property type="term" value="P:bacterial-type flagellum organization"/>
    <property type="evidence" value="ECO:0007669"/>
    <property type="project" value="UniProtKB-KW"/>
</dbReference>
<evidence type="ECO:0000256" key="7">
    <source>
        <dbReference type="SAM" id="Coils"/>
    </source>
</evidence>
<evidence type="ECO:0000256" key="2">
    <source>
        <dbReference type="ARBA" id="ARBA00006602"/>
    </source>
</evidence>
<keyword evidence="6" id="KW-1006">Bacterial flagellum protein export</keyword>
<dbReference type="AlphaFoldDB" id="A0A1I5I632"/>
<evidence type="ECO:0000313" key="10">
    <source>
        <dbReference type="Proteomes" id="UP000198806"/>
    </source>
</evidence>
<proteinExistence type="inferred from homology"/>
<dbReference type="InterPro" id="IPR018035">
    <property type="entry name" value="Flagellar_FliH/T3SS_HrpE"/>
</dbReference>
<organism evidence="9 10">
    <name type="scientific">Anaerocolumna aminovalerica</name>
    <dbReference type="NCBI Taxonomy" id="1527"/>
    <lineage>
        <taxon>Bacteria</taxon>
        <taxon>Bacillati</taxon>
        <taxon>Bacillota</taxon>
        <taxon>Clostridia</taxon>
        <taxon>Lachnospirales</taxon>
        <taxon>Lachnospiraceae</taxon>
        <taxon>Anaerocolumna</taxon>
    </lineage>
</organism>
<reference evidence="9 10" key="1">
    <citation type="submission" date="2016-10" db="EMBL/GenBank/DDBJ databases">
        <authorList>
            <person name="de Groot N.N."/>
        </authorList>
    </citation>
    <scope>NUCLEOTIDE SEQUENCE [LARGE SCALE GENOMIC DNA]</scope>
    <source>
        <strain evidence="9 10">DSM 1283</strain>
    </source>
</reference>
<evidence type="ECO:0000259" key="8">
    <source>
        <dbReference type="Pfam" id="PF02108"/>
    </source>
</evidence>
<evidence type="ECO:0000313" key="9">
    <source>
        <dbReference type="EMBL" id="SFO55769.1"/>
    </source>
</evidence>
<name>A0A1I5I632_9FIRM</name>
<dbReference type="PANTHER" id="PTHR34982">
    <property type="entry name" value="YOP PROTEINS TRANSLOCATION PROTEIN L"/>
    <property type="match status" value="1"/>
</dbReference>
<dbReference type="GO" id="GO:0005829">
    <property type="term" value="C:cytosol"/>
    <property type="evidence" value="ECO:0007669"/>
    <property type="project" value="TreeGrafter"/>
</dbReference>
<gene>
    <name evidence="9" type="ORF">SAMN04489757_13937</name>
</gene>
<evidence type="ECO:0000256" key="3">
    <source>
        <dbReference type="ARBA" id="ARBA00022448"/>
    </source>
</evidence>
<comment type="similarity">
    <text evidence="2">Belongs to the FliH family.</text>
</comment>
<evidence type="ECO:0000256" key="4">
    <source>
        <dbReference type="ARBA" id="ARBA00022795"/>
    </source>
</evidence>
<keyword evidence="4" id="KW-1005">Bacterial flagellum biogenesis</keyword>
<dbReference type="Proteomes" id="UP000198806">
    <property type="component" value="Unassembled WGS sequence"/>
</dbReference>
<feature type="coiled-coil region" evidence="7">
    <location>
        <begin position="84"/>
        <end position="146"/>
    </location>
</feature>
<dbReference type="RefSeq" id="WP_091688147.1">
    <property type="nucleotide sequence ID" value="NZ_BAABFM010000021.1"/>
</dbReference>
<evidence type="ECO:0000256" key="5">
    <source>
        <dbReference type="ARBA" id="ARBA00022927"/>
    </source>
</evidence>
<comment type="function">
    <text evidence="1">Needed for flagellar regrowth and assembly.</text>
</comment>
<dbReference type="InterPro" id="IPR051472">
    <property type="entry name" value="T3SS_Stator/FliH"/>
</dbReference>
<dbReference type="Pfam" id="PF02108">
    <property type="entry name" value="FliH"/>
    <property type="match status" value="1"/>
</dbReference>
<dbReference type="PANTHER" id="PTHR34982:SF1">
    <property type="entry name" value="FLAGELLAR ASSEMBLY PROTEIN FLIH"/>
    <property type="match status" value="1"/>
</dbReference>
<sequence>MSNIIKSQFVYIHQNEKKMIDTNQLCEKIFLDRFTTEPEEYNAQDELAATEDVFFKEGIKATVVETRITEEEERSANQQREDIIAGARQEAADIIAEAEEEAKQMQNSLYEEACQKGYNEGLEKGKAEVEETKKELDMLIQKQKEDYQKQIETLEPEFVKLMCSYIEKITGIMVEDKKEIILHLIHNALIHGDRSKNYFIKISKDDYDLVLSKKEELYDCVGEDAVIDIIMDNDLTKNQCFIETDNRVIHCSLDAELSSLIEDLKILSRC</sequence>
<keyword evidence="9" id="KW-0969">Cilium</keyword>